<dbReference type="AlphaFoldDB" id="A0A4C1UYN6"/>
<proteinExistence type="predicted"/>
<evidence type="ECO:0000313" key="1">
    <source>
        <dbReference type="EMBL" id="GBP31575.1"/>
    </source>
</evidence>
<keyword evidence="2" id="KW-1185">Reference proteome</keyword>
<evidence type="ECO:0000313" key="2">
    <source>
        <dbReference type="Proteomes" id="UP000299102"/>
    </source>
</evidence>
<dbReference type="Gene3D" id="3.30.420.10">
    <property type="entry name" value="Ribonuclease H-like superfamily/Ribonuclease H"/>
    <property type="match status" value="1"/>
</dbReference>
<dbReference type="Proteomes" id="UP000299102">
    <property type="component" value="Unassembled WGS sequence"/>
</dbReference>
<dbReference type="InterPro" id="IPR036397">
    <property type="entry name" value="RNaseH_sf"/>
</dbReference>
<dbReference type="GO" id="GO:0003676">
    <property type="term" value="F:nucleic acid binding"/>
    <property type="evidence" value="ECO:0007669"/>
    <property type="project" value="InterPro"/>
</dbReference>
<gene>
    <name evidence="1" type="ORF">EVAR_78154_1</name>
</gene>
<comment type="caution">
    <text evidence="1">The sequence shown here is derived from an EMBL/GenBank/DDBJ whole genome shotgun (WGS) entry which is preliminary data.</text>
</comment>
<dbReference type="OrthoDB" id="10017160at2759"/>
<organism evidence="1 2">
    <name type="scientific">Eumeta variegata</name>
    <name type="common">Bagworm moth</name>
    <name type="synonym">Eumeta japonica</name>
    <dbReference type="NCBI Taxonomy" id="151549"/>
    <lineage>
        <taxon>Eukaryota</taxon>
        <taxon>Metazoa</taxon>
        <taxon>Ecdysozoa</taxon>
        <taxon>Arthropoda</taxon>
        <taxon>Hexapoda</taxon>
        <taxon>Insecta</taxon>
        <taxon>Pterygota</taxon>
        <taxon>Neoptera</taxon>
        <taxon>Endopterygota</taxon>
        <taxon>Lepidoptera</taxon>
        <taxon>Glossata</taxon>
        <taxon>Ditrysia</taxon>
        <taxon>Tineoidea</taxon>
        <taxon>Psychidae</taxon>
        <taxon>Oiketicinae</taxon>
        <taxon>Eumeta</taxon>
    </lineage>
</organism>
<evidence type="ECO:0008006" key="3">
    <source>
        <dbReference type="Google" id="ProtNLM"/>
    </source>
</evidence>
<protein>
    <recommendedName>
        <fullName evidence="3">Mariner Mos1 transposase</fullName>
    </recommendedName>
</protein>
<dbReference type="EMBL" id="BGZK01000248">
    <property type="protein sequence ID" value="GBP31575.1"/>
    <property type="molecule type" value="Genomic_DNA"/>
</dbReference>
<accession>A0A4C1UYN6</accession>
<sequence length="122" mass="14386">MKLHPVYKWFNEFESDCTNLTVDLHDGCSMTTTEDYIGAVRLVIETDKRDLSADLDKIRHRLTEAQKLRHVNWYCEMLQRFTGGDLNAVYNIATCDEIWIYCYNLETKRQYSEGVSFRGVVY</sequence>
<reference evidence="1 2" key="1">
    <citation type="journal article" date="2019" name="Commun. Biol.">
        <title>The bagworm genome reveals a unique fibroin gene that provides high tensile strength.</title>
        <authorList>
            <person name="Kono N."/>
            <person name="Nakamura H."/>
            <person name="Ohtoshi R."/>
            <person name="Tomita M."/>
            <person name="Numata K."/>
            <person name="Arakawa K."/>
        </authorList>
    </citation>
    <scope>NUCLEOTIDE SEQUENCE [LARGE SCALE GENOMIC DNA]</scope>
</reference>
<name>A0A4C1UYN6_EUMVA</name>